<evidence type="ECO:0000313" key="4">
    <source>
        <dbReference type="Proteomes" id="UP000255279"/>
    </source>
</evidence>
<dbReference type="Pfam" id="PF11753">
    <property type="entry name" value="DUF3310"/>
    <property type="match status" value="1"/>
</dbReference>
<evidence type="ECO:0000313" key="3">
    <source>
        <dbReference type="Proteomes" id="UP000190435"/>
    </source>
</evidence>
<sequence>MQKINQPVKSNTEQPKIGDIWRFSNGEVFVFARNDTTVDYLFGEGEKIYIDSAHIGGGKNWADDAQFVSNVFYCEDILKEDSRQYAAIKAQEADFLAMATSDACGTHTSGAIQELPLDELNNEPEACQDDGLINPSYYQDSGIECIEITEHLSFSMGNCFKYLYRAGRKGDMYDDIRKAVWYARRAFFNGEEPSIFVTYQIDTKLNTAVRRRIQEVAKHHPNPEIAHLISIFGEENFLMFLENYWKGLRHGCASV</sequence>
<keyword evidence="3" id="KW-1185">Reference proteome</keyword>
<dbReference type="Proteomes" id="UP000255279">
    <property type="component" value="Unassembled WGS sequence"/>
</dbReference>
<accession>A0A1S9ZS93</accession>
<reference evidence="2 4" key="2">
    <citation type="submission" date="2018-06" db="EMBL/GenBank/DDBJ databases">
        <authorList>
            <consortium name="Pathogen Informatics"/>
            <person name="Doyle S."/>
        </authorList>
    </citation>
    <scope>NUCLEOTIDE SEQUENCE [LARGE SCALE GENOMIC DNA]</scope>
    <source>
        <strain evidence="2 4">NCTC10293</strain>
    </source>
</reference>
<evidence type="ECO:0000313" key="2">
    <source>
        <dbReference type="EMBL" id="STZ13554.1"/>
    </source>
</evidence>
<evidence type="ECO:0000313" key="1">
    <source>
        <dbReference type="EMBL" id="OOR85921.1"/>
    </source>
</evidence>
<organism evidence="1 3">
    <name type="scientific">Moraxella caviae</name>
    <dbReference type="NCBI Taxonomy" id="34060"/>
    <lineage>
        <taxon>Bacteria</taxon>
        <taxon>Pseudomonadati</taxon>
        <taxon>Pseudomonadota</taxon>
        <taxon>Gammaproteobacteria</taxon>
        <taxon>Moraxellales</taxon>
        <taxon>Moraxellaceae</taxon>
        <taxon>Moraxella</taxon>
    </lineage>
</organism>
<name>A0A1S9ZS93_9GAMM</name>
<dbReference type="EMBL" id="MUXU01000112">
    <property type="protein sequence ID" value="OOR85921.1"/>
    <property type="molecule type" value="Genomic_DNA"/>
</dbReference>
<reference evidence="1 3" key="1">
    <citation type="submission" date="2017-02" db="EMBL/GenBank/DDBJ databases">
        <title>Draft genome sequence of Moraxella caviae CCUG 355 type strain.</title>
        <authorList>
            <person name="Engstrom-Jakobsson H."/>
            <person name="Salva-Serra F."/>
            <person name="Thorell K."/>
            <person name="Gonzales-Siles L."/>
            <person name="Karlsson R."/>
            <person name="Boulund F."/>
            <person name="Engstrand L."/>
            <person name="Moore E."/>
        </authorList>
    </citation>
    <scope>NUCLEOTIDE SEQUENCE [LARGE SCALE GENOMIC DNA]</scope>
    <source>
        <strain evidence="1 3">CCUG 355</strain>
    </source>
</reference>
<gene>
    <name evidence="1" type="ORF">B0181_11795</name>
    <name evidence="2" type="ORF">NCTC10293_01128</name>
</gene>
<dbReference type="Proteomes" id="UP000190435">
    <property type="component" value="Unassembled WGS sequence"/>
</dbReference>
<dbReference type="EMBL" id="UGQE01000002">
    <property type="protein sequence ID" value="STZ13554.1"/>
    <property type="molecule type" value="Genomic_DNA"/>
</dbReference>
<protein>
    <submittedName>
        <fullName evidence="2">Protein of unknwon function (DUF3310)</fullName>
    </submittedName>
</protein>
<dbReference type="RefSeq" id="WP_242620168.1">
    <property type="nucleotide sequence ID" value="NZ_CAACXO010000071.1"/>
</dbReference>
<dbReference type="AlphaFoldDB" id="A0A1S9ZS93"/>
<proteinExistence type="predicted"/>
<dbReference type="STRING" id="34060.B0181_11795"/>
<dbReference type="InterPro" id="IPR021739">
    <property type="entry name" value="SaV-like"/>
</dbReference>